<dbReference type="EMBL" id="QTSU01000004">
    <property type="protein sequence ID" value="RDZ26196.1"/>
    <property type="molecule type" value="Genomic_DNA"/>
</dbReference>
<organism evidence="8 9">
    <name type="scientific">Lysobacter silvisoli</name>
    <dbReference type="NCBI Taxonomy" id="2293254"/>
    <lineage>
        <taxon>Bacteria</taxon>
        <taxon>Pseudomonadati</taxon>
        <taxon>Pseudomonadota</taxon>
        <taxon>Gammaproteobacteria</taxon>
        <taxon>Lysobacterales</taxon>
        <taxon>Lysobacteraceae</taxon>
        <taxon>Lysobacter</taxon>
    </lineage>
</organism>
<proteinExistence type="predicted"/>
<keyword evidence="3 6" id="KW-1133">Transmembrane helix</keyword>
<dbReference type="GO" id="GO:0016020">
    <property type="term" value="C:membrane"/>
    <property type="evidence" value="ECO:0007669"/>
    <property type="project" value="UniProtKB-SubCell"/>
</dbReference>
<dbReference type="GO" id="GO:0016874">
    <property type="term" value="F:ligase activity"/>
    <property type="evidence" value="ECO:0007669"/>
    <property type="project" value="UniProtKB-KW"/>
</dbReference>
<feature type="region of interest" description="Disordered" evidence="5">
    <location>
        <begin position="1"/>
        <end position="41"/>
    </location>
</feature>
<protein>
    <submittedName>
        <fullName evidence="8">O-antigen ligase family protein</fullName>
    </submittedName>
</protein>
<comment type="caution">
    <text evidence="8">The sequence shown here is derived from an EMBL/GenBank/DDBJ whole genome shotgun (WGS) entry which is preliminary data.</text>
</comment>
<evidence type="ECO:0000256" key="4">
    <source>
        <dbReference type="ARBA" id="ARBA00023136"/>
    </source>
</evidence>
<evidence type="ECO:0000256" key="1">
    <source>
        <dbReference type="ARBA" id="ARBA00004141"/>
    </source>
</evidence>
<name>A0A371JX06_9GAMM</name>
<gene>
    <name evidence="8" type="ORF">DX914_18150</name>
</gene>
<accession>A0A371JX06</accession>
<comment type="subcellular location">
    <subcellularLocation>
        <location evidence="1">Membrane</location>
        <topology evidence="1">Multi-pass membrane protein</topology>
    </subcellularLocation>
</comment>
<evidence type="ECO:0000256" key="2">
    <source>
        <dbReference type="ARBA" id="ARBA00022692"/>
    </source>
</evidence>
<feature type="transmembrane region" description="Helical" evidence="6">
    <location>
        <begin position="154"/>
        <end position="174"/>
    </location>
</feature>
<dbReference type="AlphaFoldDB" id="A0A371JX06"/>
<feature type="transmembrane region" description="Helical" evidence="6">
    <location>
        <begin position="63"/>
        <end position="82"/>
    </location>
</feature>
<dbReference type="PANTHER" id="PTHR37422:SF21">
    <property type="entry name" value="EXOQ-LIKE PROTEIN"/>
    <property type="match status" value="1"/>
</dbReference>
<dbReference type="OrthoDB" id="8554812at2"/>
<dbReference type="Pfam" id="PF04932">
    <property type="entry name" value="Wzy_C"/>
    <property type="match status" value="1"/>
</dbReference>
<keyword evidence="4 6" id="KW-0472">Membrane</keyword>
<dbReference type="Proteomes" id="UP000264492">
    <property type="component" value="Unassembled WGS sequence"/>
</dbReference>
<dbReference type="InterPro" id="IPR051533">
    <property type="entry name" value="WaaL-like"/>
</dbReference>
<feature type="transmembrane region" description="Helical" evidence="6">
    <location>
        <begin position="243"/>
        <end position="271"/>
    </location>
</feature>
<keyword evidence="2 6" id="KW-0812">Transmembrane</keyword>
<feature type="transmembrane region" description="Helical" evidence="6">
    <location>
        <begin position="390"/>
        <end position="408"/>
    </location>
</feature>
<feature type="transmembrane region" description="Helical" evidence="6">
    <location>
        <begin position="283"/>
        <end position="301"/>
    </location>
</feature>
<evidence type="ECO:0000256" key="6">
    <source>
        <dbReference type="SAM" id="Phobius"/>
    </source>
</evidence>
<reference evidence="8 9" key="1">
    <citation type="submission" date="2018-08" db="EMBL/GenBank/DDBJ databases">
        <title>Lysobacter sp. zong2l5, whole genome shotgun sequence.</title>
        <authorList>
            <person name="Zhang X."/>
            <person name="Feng G."/>
            <person name="Zhu H."/>
        </authorList>
    </citation>
    <scope>NUCLEOTIDE SEQUENCE [LARGE SCALE GENOMIC DNA]</scope>
    <source>
        <strain evidence="9">zong2l5</strain>
    </source>
</reference>
<evidence type="ECO:0000259" key="7">
    <source>
        <dbReference type="Pfam" id="PF04932"/>
    </source>
</evidence>
<dbReference type="InterPro" id="IPR007016">
    <property type="entry name" value="O-antigen_ligase-rel_domated"/>
</dbReference>
<sequence>MASTPNSPSGRADGADPRWSDPNGAGPDGAGPNPPPPAQRAAHGWRWAPAWILAYVALWPAPGYAEAVLVLGALAAIVHLVASRFRSGGQLLSNPAWALTSVLFFAYWLPELVSAFDAIDVPRALRKALEDIRYLPFLWLAASAVANPHGRRTIFGGLAVIVSIWTVDALLQALTGVSPLFAAMDGVKLNFSGHRMCSPEEVAGVDRLSGVLGPCNLKLGQVLASLSPFALYAAGRRYGMGGWLLAAAAVGLVLVLAGSRASWITYALVLVLSGWRLLGWKRLLAVFAFGAIAVATIAAISPQVRERVLRTALVRSADVQGVDSALSGRARIWSAALCMARENPINGVGARGFREAFPACDPAPGQQAAWGYGPALHAHQVVLEVLSETGGFGLLMWLAGAALAWRAWRFADDEARDRARPAMLAVVVTLFPLNTHLAFYSTFWGGVALLLVALYAGSLLAQPSENRV</sequence>
<feature type="transmembrane region" description="Helical" evidence="6">
    <location>
        <begin position="443"/>
        <end position="461"/>
    </location>
</feature>
<dbReference type="PANTHER" id="PTHR37422">
    <property type="entry name" value="TEICHURONIC ACID BIOSYNTHESIS PROTEIN TUAE"/>
    <property type="match status" value="1"/>
</dbReference>
<evidence type="ECO:0000313" key="9">
    <source>
        <dbReference type="Proteomes" id="UP000264492"/>
    </source>
</evidence>
<feature type="transmembrane region" description="Helical" evidence="6">
    <location>
        <begin position="91"/>
        <end position="109"/>
    </location>
</feature>
<feature type="domain" description="O-antigen ligase-related" evidence="7">
    <location>
        <begin position="246"/>
        <end position="398"/>
    </location>
</feature>
<keyword evidence="8" id="KW-0436">Ligase</keyword>
<evidence type="ECO:0000313" key="8">
    <source>
        <dbReference type="EMBL" id="RDZ26196.1"/>
    </source>
</evidence>
<evidence type="ECO:0000256" key="5">
    <source>
        <dbReference type="SAM" id="MobiDB-lite"/>
    </source>
</evidence>
<evidence type="ECO:0000256" key="3">
    <source>
        <dbReference type="ARBA" id="ARBA00022989"/>
    </source>
</evidence>
<keyword evidence="9" id="KW-1185">Reference proteome</keyword>